<organism evidence="2 3">
    <name type="scientific">Melanomma pulvis-pyrius CBS 109.77</name>
    <dbReference type="NCBI Taxonomy" id="1314802"/>
    <lineage>
        <taxon>Eukaryota</taxon>
        <taxon>Fungi</taxon>
        <taxon>Dikarya</taxon>
        <taxon>Ascomycota</taxon>
        <taxon>Pezizomycotina</taxon>
        <taxon>Dothideomycetes</taxon>
        <taxon>Pleosporomycetidae</taxon>
        <taxon>Pleosporales</taxon>
        <taxon>Melanommataceae</taxon>
        <taxon>Melanomma</taxon>
    </lineage>
</organism>
<dbReference type="PROSITE" id="PS00028">
    <property type="entry name" value="ZINC_FINGER_C2H2_1"/>
    <property type="match status" value="1"/>
</dbReference>
<evidence type="ECO:0000259" key="1">
    <source>
        <dbReference type="PROSITE" id="PS00028"/>
    </source>
</evidence>
<feature type="non-terminal residue" evidence="2">
    <location>
        <position position="122"/>
    </location>
</feature>
<evidence type="ECO:0000313" key="3">
    <source>
        <dbReference type="Proteomes" id="UP000799757"/>
    </source>
</evidence>
<protein>
    <recommendedName>
        <fullName evidence="1">C2H2-type domain-containing protein</fullName>
    </recommendedName>
</protein>
<feature type="non-terminal residue" evidence="2">
    <location>
        <position position="1"/>
    </location>
</feature>
<dbReference type="Proteomes" id="UP000799757">
    <property type="component" value="Unassembled WGS sequence"/>
</dbReference>
<gene>
    <name evidence="2" type="ORF">K505DRAFT_226010</name>
</gene>
<sequence>RLHQIHDLQPYHCTYEDCTDPNRLYGVRREWVDHENQHRRVWHCYVHEEEFETQPDYMRHLHEKRLEHRPEDSSTEMVAAVVGASSKPHRDCPFCPTAFPDVATMQKHIRYHLERLALYALP</sequence>
<dbReference type="EMBL" id="MU001850">
    <property type="protein sequence ID" value="KAF2795714.1"/>
    <property type="molecule type" value="Genomic_DNA"/>
</dbReference>
<proteinExistence type="predicted"/>
<evidence type="ECO:0000313" key="2">
    <source>
        <dbReference type="EMBL" id="KAF2795714.1"/>
    </source>
</evidence>
<dbReference type="InterPro" id="IPR013087">
    <property type="entry name" value="Znf_C2H2_type"/>
</dbReference>
<keyword evidence="3" id="KW-1185">Reference proteome</keyword>
<dbReference type="AlphaFoldDB" id="A0A6A6XHR2"/>
<dbReference type="PANTHER" id="PTHR35391">
    <property type="entry name" value="C2H2-TYPE DOMAIN-CONTAINING PROTEIN-RELATED"/>
    <property type="match status" value="1"/>
</dbReference>
<accession>A0A6A6XHR2</accession>
<dbReference type="SMART" id="SM00355">
    <property type="entry name" value="ZnF_C2H2"/>
    <property type="match status" value="2"/>
</dbReference>
<dbReference type="OrthoDB" id="3799840at2759"/>
<feature type="domain" description="C2H2-type" evidence="1">
    <location>
        <begin position="92"/>
        <end position="112"/>
    </location>
</feature>
<dbReference type="PANTHER" id="PTHR35391:SF7">
    <property type="entry name" value="C2H2-TYPE DOMAIN-CONTAINING PROTEIN"/>
    <property type="match status" value="1"/>
</dbReference>
<name>A0A6A6XHR2_9PLEO</name>
<reference evidence="2" key="1">
    <citation type="journal article" date="2020" name="Stud. Mycol.">
        <title>101 Dothideomycetes genomes: a test case for predicting lifestyles and emergence of pathogens.</title>
        <authorList>
            <person name="Haridas S."/>
            <person name="Albert R."/>
            <person name="Binder M."/>
            <person name="Bloem J."/>
            <person name="Labutti K."/>
            <person name="Salamov A."/>
            <person name="Andreopoulos B."/>
            <person name="Baker S."/>
            <person name="Barry K."/>
            <person name="Bills G."/>
            <person name="Bluhm B."/>
            <person name="Cannon C."/>
            <person name="Castanera R."/>
            <person name="Culley D."/>
            <person name="Daum C."/>
            <person name="Ezra D."/>
            <person name="Gonzalez J."/>
            <person name="Henrissat B."/>
            <person name="Kuo A."/>
            <person name="Liang C."/>
            <person name="Lipzen A."/>
            <person name="Lutzoni F."/>
            <person name="Magnuson J."/>
            <person name="Mondo S."/>
            <person name="Nolan M."/>
            <person name="Ohm R."/>
            <person name="Pangilinan J."/>
            <person name="Park H.-J."/>
            <person name="Ramirez L."/>
            <person name="Alfaro M."/>
            <person name="Sun H."/>
            <person name="Tritt A."/>
            <person name="Yoshinaga Y."/>
            <person name="Zwiers L.-H."/>
            <person name="Turgeon B."/>
            <person name="Goodwin S."/>
            <person name="Spatafora J."/>
            <person name="Crous P."/>
            <person name="Grigoriev I."/>
        </authorList>
    </citation>
    <scope>NUCLEOTIDE SEQUENCE</scope>
    <source>
        <strain evidence="2">CBS 109.77</strain>
    </source>
</reference>